<feature type="non-terminal residue" evidence="1">
    <location>
        <position position="1"/>
    </location>
</feature>
<keyword evidence="2" id="KW-1185">Reference proteome</keyword>
<evidence type="ECO:0000313" key="1">
    <source>
        <dbReference type="EMBL" id="CAI8008661.1"/>
    </source>
</evidence>
<dbReference type="EMBL" id="CASHTH010000884">
    <property type="protein sequence ID" value="CAI8008661.1"/>
    <property type="molecule type" value="Genomic_DNA"/>
</dbReference>
<name>A0AA35RE33_GEOBA</name>
<comment type="caution">
    <text evidence="1">The sequence shown here is derived from an EMBL/GenBank/DDBJ whole genome shotgun (WGS) entry which is preliminary data.</text>
</comment>
<proteinExistence type="predicted"/>
<accession>A0AA35RE33</accession>
<evidence type="ECO:0000313" key="2">
    <source>
        <dbReference type="Proteomes" id="UP001174909"/>
    </source>
</evidence>
<organism evidence="1 2">
    <name type="scientific">Geodia barretti</name>
    <name type="common">Barrett's horny sponge</name>
    <dbReference type="NCBI Taxonomy" id="519541"/>
    <lineage>
        <taxon>Eukaryota</taxon>
        <taxon>Metazoa</taxon>
        <taxon>Porifera</taxon>
        <taxon>Demospongiae</taxon>
        <taxon>Heteroscleromorpha</taxon>
        <taxon>Tetractinellida</taxon>
        <taxon>Astrophorina</taxon>
        <taxon>Geodiidae</taxon>
        <taxon>Geodia</taxon>
    </lineage>
</organism>
<dbReference type="AlphaFoldDB" id="A0AA35RE33"/>
<reference evidence="1" key="1">
    <citation type="submission" date="2023-03" db="EMBL/GenBank/DDBJ databases">
        <authorList>
            <person name="Steffen K."/>
            <person name="Cardenas P."/>
        </authorList>
    </citation>
    <scope>NUCLEOTIDE SEQUENCE</scope>
</reference>
<dbReference type="Proteomes" id="UP001174909">
    <property type="component" value="Unassembled WGS sequence"/>
</dbReference>
<protein>
    <submittedName>
        <fullName evidence="1">Uncharacterized protein</fullName>
    </submittedName>
</protein>
<sequence length="83" mass="8899">ITRGGGSAVSLSLFDSVQAPLPSWLCPPEFRLGNGVGPFAHSFETAAERRDEFIIQASQQLDGYILQAPPEQDTATGALSPRR</sequence>
<gene>
    <name evidence="1" type="ORF">GBAR_LOCUS5925</name>
</gene>